<protein>
    <recommendedName>
        <fullName evidence="1">NACHT domain-containing protein</fullName>
    </recommendedName>
</protein>
<accession>A0A5B7DNT0</accession>
<dbReference type="PROSITE" id="PS50837">
    <property type="entry name" value="NACHT"/>
    <property type="match status" value="1"/>
</dbReference>
<dbReference type="SUPFAM" id="SSF52540">
    <property type="entry name" value="P-loop containing nucleoside triphosphate hydrolases"/>
    <property type="match status" value="1"/>
</dbReference>
<evidence type="ECO:0000313" key="2">
    <source>
        <dbReference type="EMBL" id="MPC22693.1"/>
    </source>
</evidence>
<gene>
    <name evidence="2" type="ORF">E2C01_015714</name>
</gene>
<dbReference type="Proteomes" id="UP000324222">
    <property type="component" value="Unassembled WGS sequence"/>
</dbReference>
<name>A0A5B7DNT0_PORTR</name>
<dbReference type="InterPro" id="IPR007111">
    <property type="entry name" value="NACHT_NTPase"/>
</dbReference>
<dbReference type="OrthoDB" id="120976at2759"/>
<dbReference type="PANTHER" id="PTHR46312:SF2">
    <property type="entry name" value="NUCLEOTIDE-BINDING OLIGOMERIZATION DOMAIN-CONTAINING PROTEIN 2-LIKE"/>
    <property type="match status" value="1"/>
</dbReference>
<reference evidence="2 3" key="1">
    <citation type="submission" date="2019-05" db="EMBL/GenBank/DDBJ databases">
        <title>Another draft genome of Portunus trituberculatus and its Hox gene families provides insights of decapod evolution.</title>
        <authorList>
            <person name="Jeong J.-H."/>
            <person name="Song I."/>
            <person name="Kim S."/>
            <person name="Choi T."/>
            <person name="Kim D."/>
            <person name="Ryu S."/>
            <person name="Kim W."/>
        </authorList>
    </citation>
    <scope>NUCLEOTIDE SEQUENCE [LARGE SCALE GENOMIC DNA]</scope>
    <source>
        <tissue evidence="2">Muscle</tissue>
    </source>
</reference>
<keyword evidence="3" id="KW-1185">Reference proteome</keyword>
<evidence type="ECO:0000259" key="1">
    <source>
        <dbReference type="PROSITE" id="PS50837"/>
    </source>
</evidence>
<organism evidence="2 3">
    <name type="scientific">Portunus trituberculatus</name>
    <name type="common">Swimming crab</name>
    <name type="synonym">Neptunus trituberculatus</name>
    <dbReference type="NCBI Taxonomy" id="210409"/>
    <lineage>
        <taxon>Eukaryota</taxon>
        <taxon>Metazoa</taxon>
        <taxon>Ecdysozoa</taxon>
        <taxon>Arthropoda</taxon>
        <taxon>Crustacea</taxon>
        <taxon>Multicrustacea</taxon>
        <taxon>Malacostraca</taxon>
        <taxon>Eumalacostraca</taxon>
        <taxon>Eucarida</taxon>
        <taxon>Decapoda</taxon>
        <taxon>Pleocyemata</taxon>
        <taxon>Brachyura</taxon>
        <taxon>Eubrachyura</taxon>
        <taxon>Portunoidea</taxon>
        <taxon>Portunidae</taxon>
        <taxon>Portuninae</taxon>
        <taxon>Portunus</taxon>
    </lineage>
</organism>
<dbReference type="InterPro" id="IPR027417">
    <property type="entry name" value="P-loop_NTPase"/>
</dbReference>
<dbReference type="EMBL" id="VSRR010001115">
    <property type="protein sequence ID" value="MPC22693.1"/>
    <property type="molecule type" value="Genomic_DNA"/>
</dbReference>
<dbReference type="AlphaFoldDB" id="A0A5B7DNT0"/>
<feature type="domain" description="NACHT" evidence="1">
    <location>
        <begin position="17"/>
        <end position="215"/>
    </location>
</feature>
<dbReference type="Pfam" id="PF05729">
    <property type="entry name" value="NACHT"/>
    <property type="match status" value="1"/>
</dbReference>
<dbReference type="PANTHER" id="PTHR46312">
    <property type="entry name" value="NACHT DOMAIN-CONTAINING PROTEIN"/>
    <property type="match status" value="1"/>
</dbReference>
<evidence type="ECO:0000313" key="3">
    <source>
        <dbReference type="Proteomes" id="UP000324222"/>
    </source>
</evidence>
<comment type="caution">
    <text evidence="2">The sequence shown here is derived from an EMBL/GenBank/DDBJ whole genome shotgun (WGS) entry which is preliminary data.</text>
</comment>
<sequence>MNDILNMSELKHRFVPRLVIVSGVMGAGKTSLYRYLLHQWCSHSSTVAGLTAVDIVIGLEMRWVTSGSLAQFLREQLLKDTSRLFTESDIIPVLQEINVLFVIDGMDEATSLGRAVLKEVVTKFTNSTIIVTTRPEFTLELMKMAEEHVVLHIEGFTSENQENFVNRVFAIKYPDKRRFIKEARSFLAYKNNVCASLSTHLSLPLNLALLVVLWCDDYLKVTFVNTTTRLYSKIYEISQQKLTQRLESGGVGHSATVSLKVRRCLIELGRVAWTMMLRESLCLTQEITVNLMEFCEREGLDPIQVLSTFLNSETRETLTTSVYNFSFHHSSSEEFLAALYVSEEVAKTGSLFPLLKDISSPRFQDIIMYTTGLLKLKGALTPSMVTEIKKVLYRCIQAQISDPQVLHRLILEAEEDAAVCKMVSFIVRAEDLWVINSWDPLELIEAKRNLMKKTRTSPSQVDIYTQYTKKLEECSNLEDIIKLLGKINGNKVRVFVDHQFHTVGEKIQVNNLAVPLLTNNTLLEFMGHADSAFSSELVHATTLQSLSVRITSVEALVHMSLSIKKHRVQKVFFMPSRKWSLRYLEVFLDISHTVPPSDLPSLQFRKTLVIKLAGVTDEEAKWAGQVVKRLNGRYACVTLQSSYLSHKGLKQFLKAIEGVNIKVLRVMSYERNLEEGICNGFGRRGTKVEMGIL</sequence>
<dbReference type="Gene3D" id="3.40.50.300">
    <property type="entry name" value="P-loop containing nucleotide triphosphate hydrolases"/>
    <property type="match status" value="1"/>
</dbReference>
<proteinExistence type="predicted"/>